<accession>W9WH18</accession>
<dbReference type="HOGENOM" id="CLU_154000_0_0_1"/>
<organism evidence="3 4">
    <name type="scientific">Cladophialophora psammophila CBS 110553</name>
    <dbReference type="NCBI Taxonomy" id="1182543"/>
    <lineage>
        <taxon>Eukaryota</taxon>
        <taxon>Fungi</taxon>
        <taxon>Dikarya</taxon>
        <taxon>Ascomycota</taxon>
        <taxon>Pezizomycotina</taxon>
        <taxon>Eurotiomycetes</taxon>
        <taxon>Chaetothyriomycetidae</taxon>
        <taxon>Chaetothyriales</taxon>
        <taxon>Herpotrichiellaceae</taxon>
        <taxon>Cladophialophora</taxon>
    </lineage>
</organism>
<feature type="domain" description="WSC" evidence="2">
    <location>
        <begin position="22"/>
        <end position="114"/>
    </location>
</feature>
<dbReference type="Pfam" id="PF01822">
    <property type="entry name" value="WSC"/>
    <property type="match status" value="1"/>
</dbReference>
<gene>
    <name evidence="3" type="ORF">A1O5_12357</name>
</gene>
<sequence>MSSPASSATPSTPTTPSASNPSWSYTGCFVDTVNPRTLPQWSNFNGPNMKNDACVSFCDSRGYTIAGTEYAGQCFCGNEITTPKLDEGKCNMACTGAAGEMCGGPGALSLWTKSGSGSKKMVKRQQLSYKPWRKMMGY</sequence>
<dbReference type="AlphaFoldDB" id="W9WH18"/>
<proteinExistence type="predicted"/>
<feature type="region of interest" description="Disordered" evidence="1">
    <location>
        <begin position="1"/>
        <end position="21"/>
    </location>
</feature>
<name>W9WH18_9EURO</name>
<dbReference type="SMART" id="SM00321">
    <property type="entry name" value="WSC"/>
    <property type="match status" value="1"/>
</dbReference>
<dbReference type="RefSeq" id="XP_007751116.1">
    <property type="nucleotide sequence ID" value="XM_007752926.1"/>
</dbReference>
<evidence type="ECO:0000259" key="2">
    <source>
        <dbReference type="PROSITE" id="PS51212"/>
    </source>
</evidence>
<dbReference type="PANTHER" id="PTHR43662:SF3">
    <property type="entry name" value="DOMAIN PROTEIN, PUTATIVE (AFU_ORTHOLOGUE AFUA_6G11970)-RELATED"/>
    <property type="match status" value="1"/>
</dbReference>
<dbReference type="GeneID" id="19197043"/>
<dbReference type="InterPro" id="IPR002889">
    <property type="entry name" value="WSC_carb-bd"/>
</dbReference>
<comment type="caution">
    <text evidence="3">The sequence shown here is derived from an EMBL/GenBank/DDBJ whole genome shotgun (WGS) entry which is preliminary data.</text>
</comment>
<dbReference type="OrthoDB" id="5985073at2759"/>
<evidence type="ECO:0000313" key="4">
    <source>
        <dbReference type="Proteomes" id="UP000019471"/>
    </source>
</evidence>
<dbReference type="STRING" id="1182543.W9WH18"/>
<dbReference type="Proteomes" id="UP000019471">
    <property type="component" value="Unassembled WGS sequence"/>
</dbReference>
<protein>
    <recommendedName>
        <fullName evidence="2">WSC domain-containing protein</fullName>
    </recommendedName>
</protein>
<keyword evidence="4" id="KW-1185">Reference proteome</keyword>
<dbReference type="EMBL" id="AMGX01000033">
    <property type="protein sequence ID" value="EXJ57799.1"/>
    <property type="molecule type" value="Genomic_DNA"/>
</dbReference>
<evidence type="ECO:0000256" key="1">
    <source>
        <dbReference type="SAM" id="MobiDB-lite"/>
    </source>
</evidence>
<dbReference type="eggNOG" id="KOG4157">
    <property type="taxonomic scope" value="Eukaryota"/>
</dbReference>
<dbReference type="PROSITE" id="PS51212">
    <property type="entry name" value="WSC"/>
    <property type="match status" value="1"/>
</dbReference>
<dbReference type="PANTHER" id="PTHR43662">
    <property type="match status" value="1"/>
</dbReference>
<reference evidence="3 4" key="1">
    <citation type="submission" date="2013-03" db="EMBL/GenBank/DDBJ databases">
        <title>The Genome Sequence of Cladophialophora psammophila CBS 110553.</title>
        <authorList>
            <consortium name="The Broad Institute Genomics Platform"/>
            <person name="Cuomo C."/>
            <person name="de Hoog S."/>
            <person name="Gorbushina A."/>
            <person name="Walker B."/>
            <person name="Young S.K."/>
            <person name="Zeng Q."/>
            <person name="Gargeya S."/>
            <person name="Fitzgerald M."/>
            <person name="Haas B."/>
            <person name="Abouelleil A."/>
            <person name="Allen A.W."/>
            <person name="Alvarado L."/>
            <person name="Arachchi H.M."/>
            <person name="Berlin A.M."/>
            <person name="Chapman S.B."/>
            <person name="Gainer-Dewar J."/>
            <person name="Goldberg J."/>
            <person name="Griggs A."/>
            <person name="Gujja S."/>
            <person name="Hansen M."/>
            <person name="Howarth C."/>
            <person name="Imamovic A."/>
            <person name="Ireland A."/>
            <person name="Larimer J."/>
            <person name="McCowan C."/>
            <person name="Murphy C."/>
            <person name="Pearson M."/>
            <person name="Poon T.W."/>
            <person name="Priest M."/>
            <person name="Roberts A."/>
            <person name="Saif S."/>
            <person name="Shea T."/>
            <person name="Sisk P."/>
            <person name="Sykes S."/>
            <person name="Wortman J."/>
            <person name="Nusbaum C."/>
            <person name="Birren B."/>
        </authorList>
    </citation>
    <scope>NUCLEOTIDE SEQUENCE [LARGE SCALE GENOMIC DNA]</scope>
    <source>
        <strain evidence="3 4">CBS 110553</strain>
    </source>
</reference>
<evidence type="ECO:0000313" key="3">
    <source>
        <dbReference type="EMBL" id="EXJ57799.1"/>
    </source>
</evidence>